<dbReference type="PANTHER" id="PTHR46922:SF3">
    <property type="entry name" value="HEAT SHOCK PROTEIN"/>
    <property type="match status" value="1"/>
</dbReference>
<evidence type="ECO:0000313" key="2">
    <source>
        <dbReference type="Proteomes" id="UP001327560"/>
    </source>
</evidence>
<protein>
    <submittedName>
        <fullName evidence="1">Uncharacterized protein</fullName>
    </submittedName>
</protein>
<dbReference type="PANTHER" id="PTHR46922">
    <property type="entry name" value="DHHA1 DOMAIN PROTEIN"/>
    <property type="match status" value="1"/>
</dbReference>
<evidence type="ECO:0000313" key="1">
    <source>
        <dbReference type="EMBL" id="WOL15532.1"/>
    </source>
</evidence>
<keyword evidence="2" id="KW-1185">Reference proteome</keyword>
<proteinExistence type="predicted"/>
<reference evidence="1 2" key="1">
    <citation type="submission" date="2023-10" db="EMBL/GenBank/DDBJ databases">
        <title>Chromosome-scale genome assembly provides insights into flower coloration mechanisms of Canna indica.</title>
        <authorList>
            <person name="Li C."/>
        </authorList>
    </citation>
    <scope>NUCLEOTIDE SEQUENCE [LARGE SCALE GENOMIC DNA]</scope>
    <source>
        <tissue evidence="1">Flower</tissue>
    </source>
</reference>
<organism evidence="1 2">
    <name type="scientific">Canna indica</name>
    <name type="common">Indian-shot</name>
    <dbReference type="NCBI Taxonomy" id="4628"/>
    <lineage>
        <taxon>Eukaryota</taxon>
        <taxon>Viridiplantae</taxon>
        <taxon>Streptophyta</taxon>
        <taxon>Embryophyta</taxon>
        <taxon>Tracheophyta</taxon>
        <taxon>Spermatophyta</taxon>
        <taxon>Magnoliopsida</taxon>
        <taxon>Liliopsida</taxon>
        <taxon>Zingiberales</taxon>
        <taxon>Cannaceae</taxon>
        <taxon>Canna</taxon>
    </lineage>
</organism>
<gene>
    <name evidence="1" type="ORF">Cni_G24313</name>
</gene>
<accession>A0AAQ3KXT1</accession>
<dbReference type="Proteomes" id="UP001327560">
    <property type="component" value="Chromosome 7"/>
</dbReference>
<dbReference type="EMBL" id="CP136896">
    <property type="protein sequence ID" value="WOL15532.1"/>
    <property type="molecule type" value="Genomic_DNA"/>
</dbReference>
<dbReference type="AlphaFoldDB" id="A0AAQ3KXT1"/>
<name>A0AAQ3KXT1_9LILI</name>
<sequence>MLRSPLAFLNGGSSAFSLPPTPLRPSPQRCFRSQASLNSIRAHSRTAEDAARSHLVLYNYPSFSGAFSALFAHLFHCRLRLPFLVLPFSSVEPFRVKDFEDGAFEMCYLLDFVGPKSFAVEMSQIIPRVIAFDHRETTLRKILQGGDCSDNLELRIDTKKSSARAVYDYFSEKLSGMKCSQMSDLELVEMMSNFRILTGLIRQDQITNLLNEEDVDRVETVLRYLEDVDLRQWRMPNIKTFNIGLREERSKLNCITNPYVFEQLLQFNSSDLIAKGNSYTYSRKDAASKLLGKAFKIRLGRGLYGECLAVRADGNSHLSHEIGIELSRRSAAAGLRPIGAVVFMQQRNLKMCLRSEDSATDTSEIAKAYGGGGNFSSSSFIIRMDEYNHWTSANSL</sequence>